<dbReference type="EMBL" id="BMHE01000034">
    <property type="protein sequence ID" value="GFZ98134.1"/>
    <property type="molecule type" value="Genomic_DNA"/>
</dbReference>
<organism evidence="1 2">
    <name type="scientific">Paenibacillus marchantiophytorum</name>
    <dbReference type="NCBI Taxonomy" id="1619310"/>
    <lineage>
        <taxon>Bacteria</taxon>
        <taxon>Bacillati</taxon>
        <taxon>Bacillota</taxon>
        <taxon>Bacilli</taxon>
        <taxon>Bacillales</taxon>
        <taxon>Paenibacillaceae</taxon>
        <taxon>Paenibacillus</taxon>
    </lineage>
</organism>
<dbReference type="RefSeq" id="WP_268240175.1">
    <property type="nucleotide sequence ID" value="NZ_BMHE01000034.1"/>
</dbReference>
<gene>
    <name evidence="1" type="ORF">GCM10008018_50420</name>
</gene>
<evidence type="ECO:0000313" key="2">
    <source>
        <dbReference type="Proteomes" id="UP000615455"/>
    </source>
</evidence>
<proteinExistence type="predicted"/>
<protein>
    <recommendedName>
        <fullName evidence="3">DUF4912 domain-containing protein</fullName>
    </recommendedName>
</protein>
<name>A0ABQ1F391_9BACL</name>
<reference evidence="2" key="1">
    <citation type="journal article" date="2019" name="Int. J. Syst. Evol. Microbiol.">
        <title>The Global Catalogue of Microorganisms (GCM) 10K type strain sequencing project: providing services to taxonomists for standard genome sequencing and annotation.</title>
        <authorList>
            <consortium name="The Broad Institute Genomics Platform"/>
            <consortium name="The Broad Institute Genome Sequencing Center for Infectious Disease"/>
            <person name="Wu L."/>
            <person name="Ma J."/>
        </authorList>
    </citation>
    <scope>NUCLEOTIDE SEQUENCE [LARGE SCALE GENOMIC DNA]</scope>
    <source>
        <strain evidence="2">CGMCC 1.15043</strain>
    </source>
</reference>
<comment type="caution">
    <text evidence="1">The sequence shown here is derived from an EMBL/GenBank/DDBJ whole genome shotgun (WGS) entry which is preliminary data.</text>
</comment>
<dbReference type="InterPro" id="IPR032585">
    <property type="entry name" value="DUF4912"/>
</dbReference>
<keyword evidence="2" id="KW-1185">Reference proteome</keyword>
<dbReference type="Pfam" id="PF16258">
    <property type="entry name" value="DUF4912"/>
    <property type="match status" value="1"/>
</dbReference>
<evidence type="ECO:0008006" key="3">
    <source>
        <dbReference type="Google" id="ProtNLM"/>
    </source>
</evidence>
<sequence length="186" mass="21001">MSPISIQALSTHRFDQDTLHMLVQSPTVLFVYWQLSARTSRLVQEHFQAEWRDLQPTLLLRERSDHPAIDGQLTETMSELPLPSGDSCFIGGCLPGRQYVSDLGIRNESGPFIMLLRSNTLHISHRLIDGTDPNPSTINEQILLYRPMALSLERMNPIPFEHFSAYSVYAPKNAYPADTESGGDMD</sequence>
<accession>A0ABQ1F391</accession>
<evidence type="ECO:0000313" key="1">
    <source>
        <dbReference type="EMBL" id="GFZ98134.1"/>
    </source>
</evidence>
<dbReference type="Proteomes" id="UP000615455">
    <property type="component" value="Unassembled WGS sequence"/>
</dbReference>